<protein>
    <recommendedName>
        <fullName evidence="10">ABC transporter domain-containing protein</fullName>
    </recommendedName>
</protein>
<keyword evidence="3" id="KW-0813">Transport</keyword>
<dbReference type="InterPro" id="IPR017871">
    <property type="entry name" value="ABC_transporter-like_CS"/>
</dbReference>
<dbReference type="GO" id="GO:0016887">
    <property type="term" value="F:ATP hydrolysis activity"/>
    <property type="evidence" value="ECO:0007669"/>
    <property type="project" value="InterPro"/>
</dbReference>
<dbReference type="PANTHER" id="PTHR48041">
    <property type="entry name" value="ABC TRANSPORTER G FAMILY MEMBER 28"/>
    <property type="match status" value="1"/>
</dbReference>
<reference evidence="11" key="1">
    <citation type="journal article" date="2023" name="G3 (Bethesda)">
        <title>Whole genome assemblies of Zophobas morio and Tenebrio molitor.</title>
        <authorList>
            <person name="Kaur S."/>
            <person name="Stinson S.A."/>
            <person name="diCenzo G.C."/>
        </authorList>
    </citation>
    <scope>NUCLEOTIDE SEQUENCE</scope>
    <source>
        <strain evidence="11">QUZm001</strain>
    </source>
</reference>
<dbReference type="FunFam" id="3.40.50.300:FF:001077">
    <property type="entry name" value="Uncharacterized protein, isoform A"/>
    <property type="match status" value="1"/>
</dbReference>
<feature type="domain" description="ABC transporter" evidence="10">
    <location>
        <begin position="24"/>
        <end position="262"/>
    </location>
</feature>
<comment type="subcellular location">
    <subcellularLocation>
        <location evidence="1">Membrane</location>
        <topology evidence="1">Multi-pass membrane protein</topology>
    </subcellularLocation>
</comment>
<dbReference type="InterPro" id="IPR003593">
    <property type="entry name" value="AAA+_ATPase"/>
</dbReference>
<gene>
    <name evidence="11" type="ORF">Zmor_024014</name>
</gene>
<comment type="caution">
    <text evidence="11">The sequence shown here is derived from an EMBL/GenBank/DDBJ whole genome shotgun (WGS) entry which is preliminary data.</text>
</comment>
<dbReference type="EMBL" id="JALNTZ010000007">
    <property type="protein sequence ID" value="KAJ3646426.1"/>
    <property type="molecule type" value="Genomic_DNA"/>
</dbReference>
<feature type="transmembrane region" description="Helical" evidence="9">
    <location>
        <begin position="430"/>
        <end position="457"/>
    </location>
</feature>
<keyword evidence="8 9" id="KW-0472">Membrane</keyword>
<evidence type="ECO:0000256" key="8">
    <source>
        <dbReference type="ARBA" id="ARBA00023136"/>
    </source>
</evidence>
<evidence type="ECO:0000256" key="7">
    <source>
        <dbReference type="ARBA" id="ARBA00022989"/>
    </source>
</evidence>
<dbReference type="PROSITE" id="PS00211">
    <property type="entry name" value="ABC_TRANSPORTER_1"/>
    <property type="match status" value="1"/>
</dbReference>
<organism evidence="11 12">
    <name type="scientific">Zophobas morio</name>
    <dbReference type="NCBI Taxonomy" id="2755281"/>
    <lineage>
        <taxon>Eukaryota</taxon>
        <taxon>Metazoa</taxon>
        <taxon>Ecdysozoa</taxon>
        <taxon>Arthropoda</taxon>
        <taxon>Hexapoda</taxon>
        <taxon>Insecta</taxon>
        <taxon>Pterygota</taxon>
        <taxon>Neoptera</taxon>
        <taxon>Endopterygota</taxon>
        <taxon>Coleoptera</taxon>
        <taxon>Polyphaga</taxon>
        <taxon>Cucujiformia</taxon>
        <taxon>Tenebrionidae</taxon>
        <taxon>Zophobas</taxon>
    </lineage>
</organism>
<keyword evidence="6" id="KW-0067">ATP-binding</keyword>
<proteinExistence type="inferred from homology"/>
<accession>A0AA38HZD1</accession>
<evidence type="ECO:0000256" key="1">
    <source>
        <dbReference type="ARBA" id="ARBA00004141"/>
    </source>
</evidence>
<dbReference type="Proteomes" id="UP001168821">
    <property type="component" value="Unassembled WGS sequence"/>
</dbReference>
<dbReference type="GO" id="GO:0140359">
    <property type="term" value="F:ABC-type transporter activity"/>
    <property type="evidence" value="ECO:0007669"/>
    <property type="project" value="InterPro"/>
</dbReference>
<evidence type="ECO:0000256" key="5">
    <source>
        <dbReference type="ARBA" id="ARBA00022741"/>
    </source>
</evidence>
<evidence type="ECO:0000256" key="4">
    <source>
        <dbReference type="ARBA" id="ARBA00022692"/>
    </source>
</evidence>
<evidence type="ECO:0000256" key="3">
    <source>
        <dbReference type="ARBA" id="ARBA00022448"/>
    </source>
</evidence>
<feature type="transmembrane region" description="Helical" evidence="9">
    <location>
        <begin position="354"/>
        <end position="376"/>
    </location>
</feature>
<dbReference type="PANTHER" id="PTHR48041:SF15">
    <property type="entry name" value="FI05267P"/>
    <property type="match status" value="1"/>
</dbReference>
<feature type="transmembrane region" description="Helical" evidence="9">
    <location>
        <begin position="463"/>
        <end position="486"/>
    </location>
</feature>
<dbReference type="AlphaFoldDB" id="A0AA38HZD1"/>
<keyword evidence="5" id="KW-0547">Nucleotide-binding</keyword>
<dbReference type="SMART" id="SM00382">
    <property type="entry name" value="AAA"/>
    <property type="match status" value="1"/>
</dbReference>
<dbReference type="CDD" id="cd03213">
    <property type="entry name" value="ABCG_EPDR"/>
    <property type="match status" value="1"/>
</dbReference>
<dbReference type="Pfam" id="PF01061">
    <property type="entry name" value="ABC2_membrane"/>
    <property type="match status" value="1"/>
</dbReference>
<dbReference type="Pfam" id="PF00005">
    <property type="entry name" value="ABC_tran"/>
    <property type="match status" value="1"/>
</dbReference>
<dbReference type="PROSITE" id="PS50893">
    <property type="entry name" value="ABC_TRANSPORTER_2"/>
    <property type="match status" value="1"/>
</dbReference>
<keyword evidence="4 9" id="KW-0812">Transmembrane</keyword>
<keyword evidence="7 9" id="KW-1133">Transmembrane helix</keyword>
<feature type="transmembrane region" description="Helical" evidence="9">
    <location>
        <begin position="388"/>
        <end position="409"/>
    </location>
</feature>
<dbReference type="GO" id="GO:0005886">
    <property type="term" value="C:plasma membrane"/>
    <property type="evidence" value="ECO:0007669"/>
    <property type="project" value="TreeGrafter"/>
</dbReference>
<evidence type="ECO:0000256" key="2">
    <source>
        <dbReference type="ARBA" id="ARBA00005814"/>
    </source>
</evidence>
<keyword evidence="12" id="KW-1185">Reference proteome</keyword>
<evidence type="ECO:0000259" key="10">
    <source>
        <dbReference type="PROSITE" id="PS50893"/>
    </source>
</evidence>
<evidence type="ECO:0000256" key="9">
    <source>
        <dbReference type="SAM" id="Phobius"/>
    </source>
</evidence>
<evidence type="ECO:0000313" key="12">
    <source>
        <dbReference type="Proteomes" id="UP001168821"/>
    </source>
</evidence>
<dbReference type="Gene3D" id="3.40.50.300">
    <property type="entry name" value="P-loop containing nucleotide triphosphate hydrolases"/>
    <property type="match status" value="1"/>
</dbReference>
<dbReference type="InterPro" id="IPR050352">
    <property type="entry name" value="ABCG_transporters"/>
</dbReference>
<name>A0AA38HZD1_9CUCU</name>
<feature type="transmembrane region" description="Helical" evidence="9">
    <location>
        <begin position="493"/>
        <end position="515"/>
    </location>
</feature>
<sequence>MVDNVEEIRKNNVLHLPQRPAVDIEFLDLTFTVPQGRKGSKLILRSISGKFRSGQLTAILGPSGSGKSTLLNILAGYKSTEATGTILINGEHRNLKEFRNISRYIMQEDVIQPLLSIDEAMMIAANLKLGKNVTVCDKLEIISDTLDLLRLTPARNTLTNKLSGGEKKRLSIALELLNNPPVIFLDEPTTGLDDLSCSQCVSLLKQLAKGGRTVICSVHTPSAKLFSLFDAVYVISSGQCTYQGYGPDIVPYLSNMDITCPTHYNPADFVMEVCAGEYGDCQDKMVSAIDNGRNIYRNNQLTSLFESNSPTGNDQNVIHVMECISNKEHKNTSWDQFKILLIRMWVQMWRNKSYLLLKVVLHIALGLLIGNMYIGIGEDGSKTIFNFGFYFNCIIYFMYIPMMPVLLSFPLEIQYLKREHFNKWYNLNSYFCALTVSTLPVQIVLGSLYITMVYIFSYQPLEFGRIAAFFGICILTSIISESFGLLISSTLNLINGMFVGPVMMVPFIIFCAYGFGEGYASIPILIKILMRCSYLRYSFEALVLVMLRGRKLECPETEEFCMFTNLDEFIEIMAMNNGILWVDIVALVLFLIVVRSASYYLLRQRLMPNKTFMALQYIGRFIKTQMSEGR</sequence>
<dbReference type="InterPro" id="IPR003439">
    <property type="entry name" value="ABC_transporter-like_ATP-bd"/>
</dbReference>
<dbReference type="GO" id="GO:0005524">
    <property type="term" value="F:ATP binding"/>
    <property type="evidence" value="ECO:0007669"/>
    <property type="project" value="UniProtKB-KW"/>
</dbReference>
<dbReference type="InterPro" id="IPR027417">
    <property type="entry name" value="P-loop_NTPase"/>
</dbReference>
<evidence type="ECO:0000313" key="11">
    <source>
        <dbReference type="EMBL" id="KAJ3646426.1"/>
    </source>
</evidence>
<dbReference type="InterPro" id="IPR013525">
    <property type="entry name" value="ABC2_TM"/>
</dbReference>
<dbReference type="SUPFAM" id="SSF52540">
    <property type="entry name" value="P-loop containing nucleoside triphosphate hydrolases"/>
    <property type="match status" value="1"/>
</dbReference>
<comment type="similarity">
    <text evidence="2">Belongs to the ABC transporter superfamily. ABCG family. Eye pigment precursor importer (TC 3.A.1.204) subfamily.</text>
</comment>
<feature type="transmembrane region" description="Helical" evidence="9">
    <location>
        <begin position="579"/>
        <end position="602"/>
    </location>
</feature>
<evidence type="ECO:0000256" key="6">
    <source>
        <dbReference type="ARBA" id="ARBA00022840"/>
    </source>
</evidence>